<comment type="caution">
    <text evidence="1">The sequence shown here is derived from an EMBL/GenBank/DDBJ whole genome shotgun (WGS) entry which is preliminary data.</text>
</comment>
<evidence type="ECO:0000313" key="1">
    <source>
        <dbReference type="EMBL" id="TXT02599.1"/>
    </source>
</evidence>
<sequence length="304" mass="35578">MIITDLEGNNLYRNRNDFEPDRIIDAIVKAGGIENIDLTFHASDFYDDEAIKAIRFLKNINYDINKLPIDQYEEVVAIELIKQGYDMYKTGRHNIPVITECGYGVLKECIKQGLDLNKFNVDNHFRSEIDYDERGNSRKVHYSDISNFIRYKESIDYDKFSLLADNGLLNEKTLKDLEGDFGPLYYKYQSAMNKETFKKVLNAYDKIELNIDKIQEIHDMDLCYFNGSGNFKIQLIDRFLETSANKDSAINEIYQSLEKRGENINSKDNLPFINMIKKHTKQEQNEIQEVFTHTAPKPSTRRRM</sequence>
<dbReference type="EMBL" id="VSBS01000140">
    <property type="protein sequence ID" value="TXT02599.1"/>
    <property type="molecule type" value="Genomic_DNA"/>
</dbReference>
<dbReference type="Proteomes" id="UP000321461">
    <property type="component" value="Unassembled WGS sequence"/>
</dbReference>
<reference evidence="1 2" key="1">
    <citation type="submission" date="2019-08" db="EMBL/GenBank/DDBJ databases">
        <title>Whole genome analysis of cultivated E. coli strains isolated from CD patients and healthy donors.</title>
        <authorList>
            <person name="Siniagina M.N."/>
            <person name="Markelova M.I."/>
            <person name="Laikov A.V."/>
            <person name="Boulygina E.A."/>
            <person name="Khusnutdinova D.R."/>
            <person name="Kharchenko A."/>
            <person name="Grigoryeva T.V."/>
        </authorList>
    </citation>
    <scope>NUCLEOTIDE SEQUENCE [LARGE SCALE GENOMIC DNA]</scope>
    <source>
        <strain evidence="1 2">3_77_5</strain>
    </source>
</reference>
<evidence type="ECO:0000313" key="2">
    <source>
        <dbReference type="Proteomes" id="UP000321461"/>
    </source>
</evidence>
<accession>A0A5C9AP49</accession>
<dbReference type="AlphaFoldDB" id="A0A5C9AP49"/>
<proteinExistence type="predicted"/>
<gene>
    <name evidence="1" type="ORF">FWK02_06340</name>
</gene>
<name>A0A5C9AP49_ECOLX</name>
<organism evidence="1 2">
    <name type="scientific">Escherichia coli</name>
    <dbReference type="NCBI Taxonomy" id="562"/>
    <lineage>
        <taxon>Bacteria</taxon>
        <taxon>Pseudomonadati</taxon>
        <taxon>Pseudomonadota</taxon>
        <taxon>Gammaproteobacteria</taxon>
        <taxon>Enterobacterales</taxon>
        <taxon>Enterobacteriaceae</taxon>
        <taxon>Escherichia</taxon>
    </lineage>
</organism>
<protein>
    <submittedName>
        <fullName evidence="1">Uncharacterized protein</fullName>
    </submittedName>
</protein>